<dbReference type="RefSeq" id="WP_176787933.1">
    <property type="nucleotide sequence ID" value="NZ_JABXWR010000001.1"/>
</dbReference>
<dbReference type="InterPro" id="IPR005358">
    <property type="entry name" value="Puta_zinc/iron-chelating_dom"/>
</dbReference>
<sequence>MPFFCIRCGECCSQMGDVHVVEEDRGGGRFLVANRYTGERDEVEIDPALSRLSPDRRLFERWPMACPFLREDPETGDIVCIVHRTRPEICREYRCWRLLVLDAAGVRAGRVMERRHLAADDPALKAFWEEKIAGIREGDIDRWDEQVILLLKGAGYTVYR</sequence>
<evidence type="ECO:0000313" key="1">
    <source>
        <dbReference type="EMBL" id="NVO66216.1"/>
    </source>
</evidence>
<dbReference type="EMBL" id="JABXWR010000001">
    <property type="protein sequence ID" value="NVO66216.1"/>
    <property type="molecule type" value="Genomic_DNA"/>
</dbReference>
<dbReference type="Proteomes" id="UP000570823">
    <property type="component" value="Unassembled WGS sequence"/>
</dbReference>
<evidence type="ECO:0000313" key="2">
    <source>
        <dbReference type="Proteomes" id="UP000570823"/>
    </source>
</evidence>
<dbReference type="AlphaFoldDB" id="A0A7K4HLR2"/>
<comment type="caution">
    <text evidence="1">The sequence shown here is derived from an EMBL/GenBank/DDBJ whole genome shotgun (WGS) entry which is preliminary data.</text>
</comment>
<reference evidence="1 2" key="1">
    <citation type="submission" date="2020-06" db="EMBL/GenBank/DDBJ databases">
        <title>Methanofollis fontis sp. nov., a methanogen isolated from marine sediments near a cold seep at Four-Way Closure Ridge offshore southwestern Taiwan.</title>
        <authorList>
            <person name="Chen S.-C."/>
            <person name="Teng N.-H."/>
            <person name="Lin Y.-S."/>
            <person name="Lai M.-C."/>
            <person name="Chen H.-H."/>
            <person name="Wang C.-C."/>
        </authorList>
    </citation>
    <scope>NUCLEOTIDE SEQUENCE [LARGE SCALE GENOMIC DNA]</scope>
    <source>
        <strain evidence="1 2">DSM 2702</strain>
    </source>
</reference>
<keyword evidence="2" id="KW-1185">Reference proteome</keyword>
<dbReference type="OrthoDB" id="36424at2157"/>
<proteinExistence type="predicted"/>
<dbReference type="Pfam" id="PF03692">
    <property type="entry name" value="CxxCxxCC"/>
    <property type="match status" value="1"/>
</dbReference>
<organism evidence="1 2">
    <name type="scientific">Methanofollis tationis</name>
    <dbReference type="NCBI Taxonomy" id="81417"/>
    <lineage>
        <taxon>Archaea</taxon>
        <taxon>Methanobacteriati</taxon>
        <taxon>Methanobacteriota</taxon>
        <taxon>Stenosarchaea group</taxon>
        <taxon>Methanomicrobia</taxon>
        <taxon>Methanomicrobiales</taxon>
        <taxon>Methanomicrobiaceae</taxon>
        <taxon>Methanofollis</taxon>
    </lineage>
</organism>
<accession>A0A7K4HLR2</accession>
<name>A0A7K4HLR2_9EURY</name>
<protein>
    <submittedName>
        <fullName evidence="1">YkgJ family cysteine cluster protein</fullName>
    </submittedName>
</protein>
<gene>
    <name evidence="1" type="ORF">HWN36_02565</name>
</gene>